<feature type="region of interest" description="Disordered" evidence="1">
    <location>
        <begin position="196"/>
        <end position="230"/>
    </location>
</feature>
<evidence type="ECO:0000313" key="4">
    <source>
        <dbReference type="Proteomes" id="UP001285354"/>
    </source>
</evidence>
<feature type="region of interest" description="Disordered" evidence="1">
    <location>
        <begin position="125"/>
        <end position="167"/>
    </location>
</feature>
<feature type="transmembrane region" description="Helical" evidence="2">
    <location>
        <begin position="59"/>
        <end position="88"/>
    </location>
</feature>
<organism evidence="3 4">
    <name type="scientific">Diplocarpon rosae</name>
    <dbReference type="NCBI Taxonomy" id="946125"/>
    <lineage>
        <taxon>Eukaryota</taxon>
        <taxon>Fungi</taxon>
        <taxon>Dikarya</taxon>
        <taxon>Ascomycota</taxon>
        <taxon>Pezizomycotina</taxon>
        <taxon>Leotiomycetes</taxon>
        <taxon>Helotiales</taxon>
        <taxon>Drepanopezizaceae</taxon>
        <taxon>Diplocarpon</taxon>
    </lineage>
</organism>
<dbReference type="EMBL" id="JAUBYV010000005">
    <property type="protein sequence ID" value="KAK2626555.1"/>
    <property type="molecule type" value="Genomic_DNA"/>
</dbReference>
<evidence type="ECO:0000256" key="1">
    <source>
        <dbReference type="SAM" id="MobiDB-lite"/>
    </source>
</evidence>
<feature type="compositionally biased region" description="Basic and acidic residues" evidence="1">
    <location>
        <begin position="312"/>
        <end position="337"/>
    </location>
</feature>
<dbReference type="Gene3D" id="3.30.160.60">
    <property type="entry name" value="Classic Zinc Finger"/>
    <property type="match status" value="1"/>
</dbReference>
<feature type="compositionally biased region" description="Polar residues" evidence="1">
    <location>
        <begin position="299"/>
        <end position="311"/>
    </location>
</feature>
<feature type="region of interest" description="Disordered" evidence="1">
    <location>
        <begin position="297"/>
        <end position="382"/>
    </location>
</feature>
<keyword evidence="2" id="KW-1133">Transmembrane helix</keyword>
<dbReference type="AlphaFoldDB" id="A0AAD9T1H6"/>
<evidence type="ECO:0000256" key="2">
    <source>
        <dbReference type="SAM" id="Phobius"/>
    </source>
</evidence>
<evidence type="ECO:0000313" key="3">
    <source>
        <dbReference type="EMBL" id="KAK2626555.1"/>
    </source>
</evidence>
<keyword evidence="4" id="KW-1185">Reference proteome</keyword>
<sequence>MRIPQEIKNRSLLRIHPPPREPQCAASSRLKIPRILNTRPESLLIYFEYNHWRYSRRRLVVRVAAVSIIRSLLLLLLADLALMDVFYMEPGVQDSRQCSAKSTGYLPSTASPFHQAIDLPENASANEPAAAGTTPSGIVPGRSNSSQGYLDHGAASHPSPEPSISAPVPQQYTLLSRLSDGNVSANWSYLDEREEHAGAAPGPGLGSAPSPPDDDQPPASEEDKPLRAHANSAAMSTLGIESYDSRFDAEMHTTGIRPNYTWPIFEMNDQFVPPHQSLGHEPSTHFLYDEPKLLPMYSRSLTSSPQPNFTAEQRDLKRQRDYSRREAKSRMRRERSTSRPNSSRSSLYLGSQHNSPDMMPRSVPEYTSNLTPSPLLSQASLQSSPGLCSSPFLPPYSPPLSDHVSSDLYGPVFTMGPNDYTSVPAYHLPFSDAGCEPGIQSFTGRPPSHPVPSVPDHASSLYQTPQMSPKLGLAESGDHVRVVHSRPKPQCWEHGCNGRQFSTFSNLLRHQREKSGVSQKSSCPNCGAEFTRTTARNGHMAHDKCKSRRNT</sequence>
<name>A0AAD9T1H6_9HELO</name>
<gene>
    <name evidence="3" type="ORF">QTJ16_003730</name>
</gene>
<feature type="compositionally biased region" description="Low complexity" evidence="1">
    <location>
        <begin position="198"/>
        <end position="208"/>
    </location>
</feature>
<comment type="caution">
    <text evidence="3">The sequence shown here is derived from an EMBL/GenBank/DDBJ whole genome shotgun (WGS) entry which is preliminary data.</text>
</comment>
<keyword evidence="2" id="KW-0812">Transmembrane</keyword>
<feature type="compositionally biased region" description="Low complexity" evidence="1">
    <location>
        <begin position="370"/>
        <end position="382"/>
    </location>
</feature>
<reference evidence="3" key="1">
    <citation type="submission" date="2023-06" db="EMBL/GenBank/DDBJ databases">
        <title>Draft genome of Marssonina rosae.</title>
        <authorList>
            <person name="Cheng Q."/>
        </authorList>
    </citation>
    <scope>NUCLEOTIDE SEQUENCE</scope>
    <source>
        <strain evidence="3">R4</strain>
    </source>
</reference>
<protein>
    <submittedName>
        <fullName evidence="3">Uncharacterized protein</fullName>
    </submittedName>
</protein>
<accession>A0AAD9T1H6</accession>
<dbReference type="Proteomes" id="UP001285354">
    <property type="component" value="Unassembled WGS sequence"/>
</dbReference>
<proteinExistence type="predicted"/>
<keyword evidence="2" id="KW-0472">Membrane</keyword>